<feature type="repeat" description="WD" evidence="4">
    <location>
        <begin position="994"/>
        <end position="1033"/>
    </location>
</feature>
<dbReference type="PROSITE" id="PS50294">
    <property type="entry name" value="WD_REPEATS_REGION"/>
    <property type="match status" value="3"/>
</dbReference>
<dbReference type="PRINTS" id="PR00320">
    <property type="entry name" value="GPROTEINBRPT"/>
</dbReference>
<dbReference type="SUPFAM" id="SSF55797">
    <property type="entry name" value="PR-1-like"/>
    <property type="match status" value="1"/>
</dbReference>
<dbReference type="InterPro" id="IPR051075">
    <property type="entry name" value="SCF_subunit_WD-repeat"/>
</dbReference>
<feature type="compositionally biased region" description="Low complexity" evidence="5">
    <location>
        <begin position="941"/>
        <end position="957"/>
    </location>
</feature>
<sequence length="1269" mass="137458">MDNRPCDACGGEHGALVAGLRRQFWQMVPVRSIAWGEDAAALACPHVQGEVLRAIVRHEHTVRFSPSARYIVLFLRAYFGRIERARDYCPDDGLLEHYVALLTSTDMSSAAAAAAAAAGGGASYKTYALDRDQRTRIVLREEEAMISQGTTGLQTWDAGIRLADYVFEHPEIVRGKNVVELGAGCGLSGAARVISTDVNGAVLEVLEHNRQINPAISDVVEITEFDWSDDDKCRSLARSADVVIGADVAYDPRALPALVSALQALLVAPEQTAYIAMAFRQPTTFDLLMQLIDDTRVLQRSVADLAGVPMATLCKHSPSGEIRLVLVTRSPMAQKGSGAEANRDHRAATGPTAADTPMNTALPATRPAHQPASDYARQPASDYAQQPASGRKRAYAEFAGGDAPADPGVIARSRYPSFGGKCYRHTAQVYLAECNNTSRQLQESLRQLPAAAQAKISGIWRDFASEPADQRLLILQGLVNLCCIPQLSYLNRVVPQQLRVDFLGAAPPDISLKILSFLDAKSLCQAAQVSRAWAALANDDILWHRMCAQHIDKVCRKCGWGLPLLDRSGRRLYEATARRALRLASGSAAPAAPWPPLGAPEPAYTFSLPTASVVMDPPPQPQPEQQQQQQQQLQQQLQQQSRPAIPVSSLVNPSDADAQLVSTVCAPQPNIEFMSRPGSPPGAQPLLPQAPPSTTLSRHVALARARDAENGHASDSSSSASAGGNGRHAKRRPWKEIFAERQIIANNWRKFRYQELRVQAHADGILCVQFNDEYMITGSYDSKVHVWDAETLELVSELTGHTMPVRALEFDDCKLFSGSLDGTVRIWNYRDGTCIRTLRVFENGGVISLHHSKGTLVVGGESGTIRVYNIAKMTSFELTGHTDWVNAVRLYGENTLFSCSDDMLVKRWDLDQRRCVRTFAGHTHHVQSLQLSSPGPPPPLSAAATAGAGAGSGPRSLMARRGVAKPARPFMITGSLDSTIRVWDIETGDCLDTIFGHVEGIWSMTFDALRIVSGSNDGTLKVWDTSSHACLFTLKTSPTAINCVSISDTRIAVGDNDGNVHLQEPRSAVAANPQPPQPGGPILATMLYQLNDSGPDAPSRHPGAQTSKENTAAIHTPQFTSGADEFDMARMLCLVNRLRAAHGMSPVAYHSKLQQLARNHAAFQAANRMVTHMDSAGTLGDRLHALGFQWRVLAENVGVGATGEDAIMAAWAASPHHRANLLHPDFRYIGVAVSRGYWAQDFAAPIDATPLPLPGDLCPSSPDTVVIHT</sequence>
<dbReference type="PANTHER" id="PTHR19872:SF9">
    <property type="entry name" value="UBIQUITIN-BINDING SDF UBIQUITIN LIGASE COMPLEX SUBUNIT"/>
    <property type="match status" value="1"/>
</dbReference>
<keyword evidence="7" id="KW-0436">Ligase</keyword>
<dbReference type="PROSITE" id="PS50181">
    <property type="entry name" value="FBOX"/>
    <property type="match status" value="1"/>
</dbReference>
<dbReference type="InterPro" id="IPR020472">
    <property type="entry name" value="WD40_PAC1"/>
</dbReference>
<evidence type="ECO:0000313" key="7">
    <source>
        <dbReference type="EMBL" id="KAJ2776630.1"/>
    </source>
</evidence>
<dbReference type="PANTHER" id="PTHR19872">
    <property type="entry name" value="UBIQUITIN LIGASE SPECIFICITY FACTOR/HREP PROTEIN"/>
    <property type="match status" value="1"/>
</dbReference>
<keyword evidence="3" id="KW-0833">Ubl conjugation pathway</keyword>
<comment type="caution">
    <text evidence="7">The sequence shown here is derived from an EMBL/GenBank/DDBJ whole genome shotgun (WGS) entry which is preliminary data.</text>
</comment>
<dbReference type="SUPFAM" id="SSF50978">
    <property type="entry name" value="WD40 repeat-like"/>
    <property type="match status" value="1"/>
</dbReference>
<dbReference type="InterPro" id="IPR001680">
    <property type="entry name" value="WD40_rpt"/>
</dbReference>
<protein>
    <submittedName>
        <fullName evidence="7">Ubiquitin-binding SDF ubiquitin ligase complex subunit met30</fullName>
    </submittedName>
</protein>
<feature type="repeat" description="WD" evidence="4">
    <location>
        <begin position="758"/>
        <end position="797"/>
    </location>
</feature>
<dbReference type="CDD" id="cd22147">
    <property type="entry name" value="F-box_SpPof1-like"/>
    <property type="match status" value="1"/>
</dbReference>
<dbReference type="Proteomes" id="UP001140217">
    <property type="component" value="Unassembled WGS sequence"/>
</dbReference>
<dbReference type="InterPro" id="IPR019410">
    <property type="entry name" value="Methyltransf_16"/>
</dbReference>
<keyword evidence="2" id="KW-0677">Repeat</keyword>
<feature type="region of interest" description="Disordered" evidence="5">
    <location>
        <begin position="706"/>
        <end position="730"/>
    </location>
</feature>
<accession>A0A9W8H153</accession>
<evidence type="ECO:0000256" key="3">
    <source>
        <dbReference type="ARBA" id="ARBA00022786"/>
    </source>
</evidence>
<dbReference type="SMART" id="SM00256">
    <property type="entry name" value="FBOX"/>
    <property type="match status" value="1"/>
</dbReference>
<dbReference type="Pfam" id="PF00400">
    <property type="entry name" value="WD40"/>
    <property type="match status" value="5"/>
</dbReference>
<dbReference type="PROSITE" id="PS00678">
    <property type="entry name" value="WD_REPEATS_1"/>
    <property type="match status" value="3"/>
</dbReference>
<dbReference type="CDD" id="cd05379">
    <property type="entry name" value="CAP_bacterial"/>
    <property type="match status" value="1"/>
</dbReference>
<dbReference type="Gene3D" id="3.40.50.150">
    <property type="entry name" value="Vaccinia Virus protein VP39"/>
    <property type="match status" value="1"/>
</dbReference>
<dbReference type="Pfam" id="PF10294">
    <property type="entry name" value="Methyltransf_16"/>
    <property type="match status" value="1"/>
</dbReference>
<dbReference type="AlphaFoldDB" id="A0A9W8H153"/>
<dbReference type="InterPro" id="IPR014044">
    <property type="entry name" value="CAP_dom"/>
</dbReference>
<dbReference type="InterPro" id="IPR019775">
    <property type="entry name" value="WD40_repeat_CS"/>
</dbReference>
<organism evidence="7 8">
    <name type="scientific">Coemansia javaensis</name>
    <dbReference type="NCBI Taxonomy" id="2761396"/>
    <lineage>
        <taxon>Eukaryota</taxon>
        <taxon>Fungi</taxon>
        <taxon>Fungi incertae sedis</taxon>
        <taxon>Zoopagomycota</taxon>
        <taxon>Kickxellomycotina</taxon>
        <taxon>Kickxellomycetes</taxon>
        <taxon>Kickxellales</taxon>
        <taxon>Kickxellaceae</taxon>
        <taxon>Coemansia</taxon>
    </lineage>
</organism>
<feature type="compositionally biased region" description="Pro residues" evidence="5">
    <location>
        <begin position="678"/>
        <end position="691"/>
    </location>
</feature>
<dbReference type="SMART" id="SM00320">
    <property type="entry name" value="WD40"/>
    <property type="match status" value="7"/>
</dbReference>
<keyword evidence="1 4" id="KW-0853">WD repeat</keyword>
<proteinExistence type="predicted"/>
<feature type="domain" description="F-box" evidence="6">
    <location>
        <begin position="500"/>
        <end position="546"/>
    </location>
</feature>
<dbReference type="Gene3D" id="1.20.1280.50">
    <property type="match status" value="1"/>
</dbReference>
<reference evidence="7" key="1">
    <citation type="submission" date="2022-07" db="EMBL/GenBank/DDBJ databases">
        <title>Phylogenomic reconstructions and comparative analyses of Kickxellomycotina fungi.</title>
        <authorList>
            <person name="Reynolds N.K."/>
            <person name="Stajich J.E."/>
            <person name="Barry K."/>
            <person name="Grigoriev I.V."/>
            <person name="Crous P."/>
            <person name="Smith M.E."/>
        </authorList>
    </citation>
    <scope>NUCLEOTIDE SEQUENCE</scope>
    <source>
        <strain evidence="7">NBRC 105414</strain>
    </source>
</reference>
<evidence type="ECO:0000256" key="2">
    <source>
        <dbReference type="ARBA" id="ARBA00022737"/>
    </source>
</evidence>
<evidence type="ECO:0000256" key="5">
    <source>
        <dbReference type="SAM" id="MobiDB-lite"/>
    </source>
</evidence>
<gene>
    <name evidence="7" type="primary">MET30</name>
    <name evidence="7" type="ORF">H4R18_005570</name>
</gene>
<feature type="repeat" description="WD" evidence="4">
    <location>
        <begin position="970"/>
        <end position="993"/>
    </location>
</feature>
<feature type="region of interest" description="Disordered" evidence="5">
    <location>
        <begin position="611"/>
        <end position="651"/>
    </location>
</feature>
<dbReference type="InterPro" id="IPR001810">
    <property type="entry name" value="F-box_dom"/>
</dbReference>
<evidence type="ECO:0000256" key="1">
    <source>
        <dbReference type="ARBA" id="ARBA00022574"/>
    </source>
</evidence>
<dbReference type="Pfam" id="PF00188">
    <property type="entry name" value="CAP"/>
    <property type="match status" value="1"/>
</dbReference>
<feature type="region of interest" description="Disordered" evidence="5">
    <location>
        <begin position="671"/>
        <end position="694"/>
    </location>
</feature>
<dbReference type="InterPro" id="IPR035940">
    <property type="entry name" value="CAP_sf"/>
</dbReference>
<dbReference type="SUPFAM" id="SSF81383">
    <property type="entry name" value="F-box domain"/>
    <property type="match status" value="1"/>
</dbReference>
<evidence type="ECO:0000259" key="6">
    <source>
        <dbReference type="PROSITE" id="PS50181"/>
    </source>
</evidence>
<dbReference type="Gene3D" id="3.40.33.10">
    <property type="entry name" value="CAP"/>
    <property type="match status" value="1"/>
</dbReference>
<dbReference type="Gene3D" id="2.130.10.10">
    <property type="entry name" value="YVTN repeat-like/Quinoprotein amine dehydrogenase"/>
    <property type="match status" value="2"/>
</dbReference>
<dbReference type="PROSITE" id="PS50082">
    <property type="entry name" value="WD_REPEATS_2"/>
    <property type="match status" value="5"/>
</dbReference>
<feature type="compositionally biased region" description="Low complexity" evidence="5">
    <location>
        <begin position="623"/>
        <end position="640"/>
    </location>
</feature>
<dbReference type="CDD" id="cd00200">
    <property type="entry name" value="WD40"/>
    <property type="match status" value="1"/>
</dbReference>
<feature type="repeat" description="WD" evidence="4">
    <location>
        <begin position="798"/>
        <end position="837"/>
    </location>
</feature>
<dbReference type="GO" id="GO:0016874">
    <property type="term" value="F:ligase activity"/>
    <property type="evidence" value="ECO:0007669"/>
    <property type="project" value="UniProtKB-KW"/>
</dbReference>
<name>A0A9W8H153_9FUNG</name>
<dbReference type="InterPro" id="IPR036047">
    <property type="entry name" value="F-box-like_dom_sf"/>
</dbReference>
<keyword evidence="8" id="KW-1185">Reference proteome</keyword>
<feature type="region of interest" description="Disordered" evidence="5">
    <location>
        <begin position="927"/>
        <end position="958"/>
    </location>
</feature>
<evidence type="ECO:0000313" key="8">
    <source>
        <dbReference type="Proteomes" id="UP001140217"/>
    </source>
</evidence>
<dbReference type="OrthoDB" id="5580488at2759"/>
<feature type="repeat" description="WD" evidence="4">
    <location>
        <begin position="878"/>
        <end position="918"/>
    </location>
</feature>
<dbReference type="InterPro" id="IPR029063">
    <property type="entry name" value="SAM-dependent_MTases_sf"/>
</dbReference>
<dbReference type="SUPFAM" id="SSF53335">
    <property type="entry name" value="S-adenosyl-L-methionine-dependent methyltransferases"/>
    <property type="match status" value="1"/>
</dbReference>
<dbReference type="InterPro" id="IPR015943">
    <property type="entry name" value="WD40/YVTN_repeat-like_dom_sf"/>
</dbReference>
<feature type="region of interest" description="Disordered" evidence="5">
    <location>
        <begin position="333"/>
        <end position="391"/>
    </location>
</feature>
<evidence type="ECO:0000256" key="4">
    <source>
        <dbReference type="PROSITE-ProRule" id="PRU00221"/>
    </source>
</evidence>
<dbReference type="InterPro" id="IPR036322">
    <property type="entry name" value="WD40_repeat_dom_sf"/>
</dbReference>
<feature type="compositionally biased region" description="Low complexity" evidence="5">
    <location>
        <begin position="713"/>
        <end position="722"/>
    </location>
</feature>
<dbReference type="EMBL" id="JANBUL010000346">
    <property type="protein sequence ID" value="KAJ2776630.1"/>
    <property type="molecule type" value="Genomic_DNA"/>
</dbReference>
<dbReference type="Pfam" id="PF12937">
    <property type="entry name" value="F-box-like"/>
    <property type="match status" value="1"/>
</dbReference>